<evidence type="ECO:0000256" key="1">
    <source>
        <dbReference type="SAM" id="MobiDB-lite"/>
    </source>
</evidence>
<reference evidence="2 3" key="1">
    <citation type="submission" date="2021-06" db="EMBL/GenBank/DDBJ databases">
        <authorList>
            <person name="Palmer J.M."/>
        </authorList>
    </citation>
    <scope>NUCLEOTIDE SEQUENCE [LARGE SCALE GENOMIC DNA]</scope>
    <source>
        <strain evidence="2 3">CL_MEX2019</strain>
        <tissue evidence="2">Muscle</tissue>
    </source>
</reference>
<name>A0ABU7CVD2_9TELE</name>
<keyword evidence="3" id="KW-1185">Reference proteome</keyword>
<feature type="region of interest" description="Disordered" evidence="1">
    <location>
        <begin position="1"/>
        <end position="22"/>
    </location>
</feature>
<gene>
    <name evidence="2" type="ORF">CHARACLAT_006556</name>
</gene>
<evidence type="ECO:0000313" key="3">
    <source>
        <dbReference type="Proteomes" id="UP001352852"/>
    </source>
</evidence>
<dbReference type="EMBL" id="JAHUTJ010008536">
    <property type="protein sequence ID" value="MED6266883.1"/>
    <property type="molecule type" value="Genomic_DNA"/>
</dbReference>
<dbReference type="Proteomes" id="UP001352852">
    <property type="component" value="Unassembled WGS sequence"/>
</dbReference>
<organism evidence="2 3">
    <name type="scientific">Characodon lateralis</name>
    <dbReference type="NCBI Taxonomy" id="208331"/>
    <lineage>
        <taxon>Eukaryota</taxon>
        <taxon>Metazoa</taxon>
        <taxon>Chordata</taxon>
        <taxon>Craniata</taxon>
        <taxon>Vertebrata</taxon>
        <taxon>Euteleostomi</taxon>
        <taxon>Actinopterygii</taxon>
        <taxon>Neopterygii</taxon>
        <taxon>Teleostei</taxon>
        <taxon>Neoteleostei</taxon>
        <taxon>Acanthomorphata</taxon>
        <taxon>Ovalentaria</taxon>
        <taxon>Atherinomorphae</taxon>
        <taxon>Cyprinodontiformes</taxon>
        <taxon>Goodeidae</taxon>
        <taxon>Characodon</taxon>
    </lineage>
</organism>
<evidence type="ECO:0000313" key="2">
    <source>
        <dbReference type="EMBL" id="MED6266883.1"/>
    </source>
</evidence>
<comment type="caution">
    <text evidence="2">The sequence shown here is derived from an EMBL/GenBank/DDBJ whole genome shotgun (WGS) entry which is preliminary data.</text>
</comment>
<proteinExistence type="predicted"/>
<accession>A0ABU7CVD2</accession>
<protein>
    <submittedName>
        <fullName evidence="2">Uncharacterized protein</fullName>
    </submittedName>
</protein>
<sequence length="132" mass="13988">MVAVTAGSDRQAVAKSNTASQARSPPVGVFFHLSSFGPSKHPSFCPLTIPSFNTGTSSDTVNVQHNAATSLKHHAAEQDNSLQASQKHLMQHCTGVTSRCCCATVAYQRAINLGSKGVEKQREASACCLTRK</sequence>